<keyword evidence="2" id="KW-1185">Reference proteome</keyword>
<accession>A0A419W9T8</accession>
<comment type="caution">
    <text evidence="1">The sequence shown here is derived from an EMBL/GenBank/DDBJ whole genome shotgun (WGS) entry which is preliminary data.</text>
</comment>
<evidence type="ECO:0000313" key="1">
    <source>
        <dbReference type="EMBL" id="RKD92240.1"/>
    </source>
</evidence>
<proteinExistence type="predicted"/>
<dbReference type="EMBL" id="RAPN01000001">
    <property type="protein sequence ID" value="RKD92240.1"/>
    <property type="molecule type" value="Genomic_DNA"/>
</dbReference>
<protein>
    <submittedName>
        <fullName evidence="1">Outer membrane protein with beta-barrel domain</fullName>
    </submittedName>
</protein>
<evidence type="ECO:0000313" key="2">
    <source>
        <dbReference type="Proteomes" id="UP000283387"/>
    </source>
</evidence>
<dbReference type="Proteomes" id="UP000283387">
    <property type="component" value="Unassembled WGS sequence"/>
</dbReference>
<reference evidence="1 2" key="1">
    <citation type="submission" date="2018-09" db="EMBL/GenBank/DDBJ databases">
        <title>Genomic Encyclopedia of Archaeal and Bacterial Type Strains, Phase II (KMG-II): from individual species to whole genera.</title>
        <authorList>
            <person name="Goeker M."/>
        </authorList>
    </citation>
    <scope>NUCLEOTIDE SEQUENCE [LARGE SCALE GENOMIC DNA]</scope>
    <source>
        <strain evidence="1 2">DSM 27148</strain>
    </source>
</reference>
<gene>
    <name evidence="1" type="ORF">BC643_2611</name>
</gene>
<organism evidence="1 2">
    <name type="scientific">Mangrovibacterium diazotrophicum</name>
    <dbReference type="NCBI Taxonomy" id="1261403"/>
    <lineage>
        <taxon>Bacteria</taxon>
        <taxon>Pseudomonadati</taxon>
        <taxon>Bacteroidota</taxon>
        <taxon>Bacteroidia</taxon>
        <taxon>Marinilabiliales</taxon>
        <taxon>Prolixibacteraceae</taxon>
        <taxon>Mangrovibacterium</taxon>
    </lineage>
</organism>
<name>A0A419W9T8_9BACT</name>
<sequence>MVTFVRTLELPNPMILKKVFLLLIISLLTAKLGTIQAQDSLLQETDSLSNDSVNTTLIIDVTPKDGFNFWEERFKGNWAGVFIAVNGFAQPDYSMYAEMDDGFMEPEIWRSNCLSINLIQASLGLQRNRNFIGLVTGLGADFQSYRLDKNYSLEKGTDRVEPVQLAYEDNLKSKFSSIYLSAPVLLEFQIPMGQYSNRMYFSAGVITSVRLETHTKVKYRVDNKRQKLKEPGDFYLRDIRFAGTVRLGYRWINLFATYDLQPLFKDGKGPELYPFSVGVALITF</sequence>
<dbReference type="AlphaFoldDB" id="A0A419W9T8"/>